<keyword evidence="6" id="KW-0067">ATP-binding</keyword>
<dbReference type="AlphaFoldDB" id="A0A6P1ME86"/>
<evidence type="ECO:0000256" key="9">
    <source>
        <dbReference type="PIRNR" id="PIRNR003128"/>
    </source>
</evidence>
<dbReference type="CDD" id="cd03241">
    <property type="entry name" value="ABC_RecN"/>
    <property type="match status" value="2"/>
</dbReference>
<keyword evidence="4" id="KW-0547">Nucleotide-binding</keyword>
<protein>
    <recommendedName>
        <fullName evidence="3 9">DNA repair protein RecN</fullName>
    </recommendedName>
    <alternativeName>
        <fullName evidence="8 9">Recombination protein N</fullName>
    </alternativeName>
</protein>
<dbReference type="Gene3D" id="3.40.50.300">
    <property type="entry name" value="P-loop containing nucleotide triphosphate hydrolases"/>
    <property type="match status" value="2"/>
</dbReference>
<evidence type="ECO:0000256" key="5">
    <source>
        <dbReference type="ARBA" id="ARBA00022763"/>
    </source>
</evidence>
<dbReference type="InterPro" id="IPR003395">
    <property type="entry name" value="RecF/RecN/SMC_N"/>
</dbReference>
<dbReference type="InterPro" id="IPR004604">
    <property type="entry name" value="DNA_recomb/repair_RecN"/>
</dbReference>
<dbReference type="SUPFAM" id="SSF52540">
    <property type="entry name" value="P-loop containing nucleoside triphosphate hydrolases"/>
    <property type="match status" value="2"/>
</dbReference>
<comment type="similarity">
    <text evidence="2 9">Belongs to the RecN family.</text>
</comment>
<dbReference type="PANTHER" id="PTHR11059:SF0">
    <property type="entry name" value="DNA REPAIR PROTEIN RECN"/>
    <property type="match status" value="1"/>
</dbReference>
<dbReference type="EMBL" id="CP047593">
    <property type="protein sequence ID" value="QHI70368.1"/>
    <property type="molecule type" value="Genomic_DNA"/>
</dbReference>
<dbReference type="GO" id="GO:0009432">
    <property type="term" value="P:SOS response"/>
    <property type="evidence" value="ECO:0007669"/>
    <property type="project" value="TreeGrafter"/>
</dbReference>
<keyword evidence="5 9" id="KW-0227">DNA damage</keyword>
<evidence type="ECO:0000256" key="2">
    <source>
        <dbReference type="ARBA" id="ARBA00009441"/>
    </source>
</evidence>
<accession>A0A6P1ME86</accession>
<dbReference type="RefSeq" id="WP_160629545.1">
    <property type="nucleotide sequence ID" value="NZ_CP047593.1"/>
</dbReference>
<proteinExistence type="inferred from homology"/>
<name>A0A6P1ME86_9BACT</name>
<dbReference type="GO" id="GO:0005524">
    <property type="term" value="F:ATP binding"/>
    <property type="evidence" value="ECO:0007669"/>
    <property type="project" value="UniProtKB-KW"/>
</dbReference>
<evidence type="ECO:0000256" key="7">
    <source>
        <dbReference type="ARBA" id="ARBA00023204"/>
    </source>
</evidence>
<keyword evidence="7 9" id="KW-0234">DNA repair</keyword>
<reference evidence="11 12" key="1">
    <citation type="submission" date="2020-01" db="EMBL/GenBank/DDBJ databases">
        <title>Ponticoccus aerotolerans gen. nov., sp. nov., an anaerobic bacterium and proposal of Ponticoccusceae fam. nov., Ponticoccusles ord. nov. and Ponticoccuse classis nov. in the phylum Kiritimatiellaeota.</title>
        <authorList>
            <person name="Zhou L.Y."/>
            <person name="Du Z.J."/>
        </authorList>
    </citation>
    <scope>NUCLEOTIDE SEQUENCE [LARGE SCALE GENOMIC DNA]</scope>
    <source>
        <strain evidence="11 12">S-5007</strain>
    </source>
</reference>
<evidence type="ECO:0000256" key="6">
    <source>
        <dbReference type="ARBA" id="ARBA00022840"/>
    </source>
</evidence>
<comment type="function">
    <text evidence="1 9">May be involved in recombinational repair of damaged DNA.</text>
</comment>
<dbReference type="Proteomes" id="UP000464954">
    <property type="component" value="Chromosome"/>
</dbReference>
<evidence type="ECO:0000256" key="4">
    <source>
        <dbReference type="ARBA" id="ARBA00022741"/>
    </source>
</evidence>
<evidence type="ECO:0000256" key="3">
    <source>
        <dbReference type="ARBA" id="ARBA00021315"/>
    </source>
</evidence>
<dbReference type="Pfam" id="PF02463">
    <property type="entry name" value="SMC_N"/>
    <property type="match status" value="1"/>
</dbReference>
<feature type="domain" description="RecF/RecN/SMC N-terminal" evidence="10">
    <location>
        <begin position="7"/>
        <end position="511"/>
    </location>
</feature>
<evidence type="ECO:0000256" key="8">
    <source>
        <dbReference type="ARBA" id="ARBA00033408"/>
    </source>
</evidence>
<gene>
    <name evidence="11" type="primary">recN</name>
    <name evidence="11" type="ORF">GT409_13265</name>
</gene>
<dbReference type="GO" id="GO:0006310">
    <property type="term" value="P:DNA recombination"/>
    <property type="evidence" value="ECO:0007669"/>
    <property type="project" value="InterPro"/>
</dbReference>
<sequence length="560" mass="61966">MMRRNMLSRLTIRNLALVDSLSIEFQKGLNVITGETGAGKSLLIGALRLLLGDRADKSMIRTGESSCGIEACFELARPQDVDAVLDELGMAPCEDGQLIIRRTITENSSKNWVNDSPVTLNVLKALGDVLVDMHGPYDHQSLLRTDAQMDILDAFGELGPARADYRKKYRVFQGLENRLRELANVDNSDLEEQIDLLTWRIKEIEDAKVSEEDEEETRQEHEQIANAQNILELAQTAAGGLTEGEYSAFEGLSAARRACSQLEKYIPEAANWAEELEGALRTAQEISAIIQETGSDISAGPDRMQFLEERVALYRSLKRKYAPTVSEILELLDTWKERLRDLQSRDEQRAEIEAERAAALVETEQAGLALSNRRQKAAVKLADAITAELRDLGFEHGLFEVQLMECDPTASGMDEIEFGFAPNAGESMRPLRMIASSGEISRVMLAVKAVLARHDRIPLLVFDEIDANVGGEIANAVGKKLAQVGKTHQLITITHLPQVAACGSTHFAVSKSVRNERTYTEINLLEDTARTEEVARMLGGKDLTNVTLQHAGELLANQKE</sequence>
<evidence type="ECO:0000313" key="11">
    <source>
        <dbReference type="EMBL" id="QHI70368.1"/>
    </source>
</evidence>
<dbReference type="PANTHER" id="PTHR11059">
    <property type="entry name" value="DNA REPAIR PROTEIN RECN"/>
    <property type="match status" value="1"/>
</dbReference>
<dbReference type="GO" id="GO:0006281">
    <property type="term" value="P:DNA repair"/>
    <property type="evidence" value="ECO:0007669"/>
    <property type="project" value="UniProtKB-KW"/>
</dbReference>
<evidence type="ECO:0000259" key="10">
    <source>
        <dbReference type="Pfam" id="PF02463"/>
    </source>
</evidence>
<evidence type="ECO:0000313" key="12">
    <source>
        <dbReference type="Proteomes" id="UP000464954"/>
    </source>
</evidence>
<evidence type="ECO:0000256" key="1">
    <source>
        <dbReference type="ARBA" id="ARBA00003618"/>
    </source>
</evidence>
<organism evidence="11 12">
    <name type="scientific">Tichowtungia aerotolerans</name>
    <dbReference type="NCBI Taxonomy" id="2697043"/>
    <lineage>
        <taxon>Bacteria</taxon>
        <taxon>Pseudomonadati</taxon>
        <taxon>Kiritimatiellota</taxon>
        <taxon>Tichowtungiia</taxon>
        <taxon>Tichowtungiales</taxon>
        <taxon>Tichowtungiaceae</taxon>
        <taxon>Tichowtungia</taxon>
    </lineage>
</organism>
<dbReference type="NCBIfam" id="TIGR00634">
    <property type="entry name" value="recN"/>
    <property type="match status" value="1"/>
</dbReference>
<dbReference type="KEGG" id="taer:GT409_13265"/>
<keyword evidence="12" id="KW-1185">Reference proteome</keyword>
<dbReference type="PIRSF" id="PIRSF003128">
    <property type="entry name" value="RecN"/>
    <property type="match status" value="1"/>
</dbReference>
<dbReference type="InterPro" id="IPR027417">
    <property type="entry name" value="P-loop_NTPase"/>
</dbReference>
<dbReference type="GO" id="GO:0043590">
    <property type="term" value="C:bacterial nucleoid"/>
    <property type="evidence" value="ECO:0007669"/>
    <property type="project" value="TreeGrafter"/>
</dbReference>